<keyword evidence="1" id="KW-0378">Hydrolase</keyword>
<dbReference type="AlphaFoldDB" id="A0A6I0JLB9"/>
<keyword evidence="1" id="KW-0067">ATP-binding</keyword>
<proteinExistence type="predicted"/>
<comment type="caution">
    <text evidence="1">The sequence shown here is derived from an EMBL/GenBank/DDBJ whole genome shotgun (WGS) entry which is preliminary data.</text>
</comment>
<feature type="non-terminal residue" evidence="1">
    <location>
        <position position="340"/>
    </location>
</feature>
<reference evidence="1 2" key="1">
    <citation type="journal article" date="2019" name="Nat. Med.">
        <title>A library of human gut bacterial isolates paired with longitudinal multiomics data enables mechanistic microbiome research.</title>
        <authorList>
            <person name="Poyet M."/>
            <person name="Groussin M."/>
            <person name="Gibbons S.M."/>
            <person name="Avila-Pacheco J."/>
            <person name="Jiang X."/>
            <person name="Kearney S.M."/>
            <person name="Perrotta A.R."/>
            <person name="Berdy B."/>
            <person name="Zhao S."/>
            <person name="Lieberman T.D."/>
            <person name="Swanson P.K."/>
            <person name="Smith M."/>
            <person name="Roesemann S."/>
            <person name="Alexander J.E."/>
            <person name="Rich S.A."/>
            <person name="Livny J."/>
            <person name="Vlamakis H."/>
            <person name="Clish C."/>
            <person name="Bullock K."/>
            <person name="Deik A."/>
            <person name="Scott J."/>
            <person name="Pierce K.A."/>
            <person name="Xavier R.J."/>
            <person name="Alm E.J."/>
        </authorList>
    </citation>
    <scope>NUCLEOTIDE SEQUENCE [LARGE SCALE GENOMIC DNA]</scope>
    <source>
        <strain evidence="1 2">BIOML-A37</strain>
    </source>
</reference>
<dbReference type="Proteomes" id="UP000438773">
    <property type="component" value="Unassembled WGS sequence"/>
</dbReference>
<organism evidence="1 2">
    <name type="scientific">Bacteroides uniformis</name>
    <dbReference type="NCBI Taxonomy" id="820"/>
    <lineage>
        <taxon>Bacteria</taxon>
        <taxon>Pseudomonadati</taxon>
        <taxon>Bacteroidota</taxon>
        <taxon>Bacteroidia</taxon>
        <taxon>Bacteroidales</taxon>
        <taxon>Bacteroidaceae</taxon>
        <taxon>Bacteroides</taxon>
    </lineage>
</organism>
<protein>
    <submittedName>
        <fullName evidence="1">DNA helicase</fullName>
    </submittedName>
</protein>
<accession>A0A6I0JLB9</accession>
<sequence length="340" mass="39814">VEALHRIYPCGISVYEAITRYSSIDETEEIMIPASLLASLTKEQFNEWNHAVEELIGVGKVSGHSHQHPLTGINIMEYSSQLKEEADKLLKDYMILLQKMEEKMNRCFSNYGIGNKCTEKLLDNFVRFIRILMQLPGMTGNLMLLTDLDENVDKIGRIIEYGRKRDEFCNLLKQSFEGTFLTLPVQQKISEWKDITQSWFLPRLLKQRKFCKELSLFSLQGRVNKEQVLPALQQLLFYQQQKQEVDSSSRWFEDLFGNKSHPGEEQWDDIEVMSKAILQLNRLLVEVVDDPMSIRRVKEKLAEQLSEGYSLFRQMNRELLEGLVYDWECIKQLEKSMLQL</sequence>
<gene>
    <name evidence="1" type="ORF">GAQ75_24495</name>
</gene>
<evidence type="ECO:0000313" key="1">
    <source>
        <dbReference type="EMBL" id="KAB4113084.1"/>
    </source>
</evidence>
<keyword evidence="1" id="KW-0547">Nucleotide-binding</keyword>
<name>A0A6I0JLB9_BACUN</name>
<dbReference type="GO" id="GO:0004386">
    <property type="term" value="F:helicase activity"/>
    <property type="evidence" value="ECO:0007669"/>
    <property type="project" value="UniProtKB-KW"/>
</dbReference>
<evidence type="ECO:0000313" key="2">
    <source>
        <dbReference type="Proteomes" id="UP000438773"/>
    </source>
</evidence>
<keyword evidence="1" id="KW-0347">Helicase</keyword>
<dbReference type="EMBL" id="WCUQ01000237">
    <property type="protein sequence ID" value="KAB4113084.1"/>
    <property type="molecule type" value="Genomic_DNA"/>
</dbReference>
<feature type="non-terminal residue" evidence="1">
    <location>
        <position position="1"/>
    </location>
</feature>